<reference evidence="1" key="1">
    <citation type="submission" date="1996-04" db="EMBL/GenBank/DDBJ databases">
        <authorList>
            <person name="Wong C.Y.F."/>
            <person name="Heuzenroeder M.W."/>
            <person name="Quinn D.M."/>
            <person name="Flower R.L.P."/>
        </authorList>
    </citation>
    <scope>NUCLEOTIDE SEQUENCE</scope>
    <source>
        <strain evidence="1">A6</strain>
    </source>
</reference>
<dbReference type="AlphaFoldDB" id="O07048"/>
<name>O07048_AERHY</name>
<protein>
    <submittedName>
        <fullName evidence="1">Similarity with known prokaryotic or eukaryotic proteins</fullName>
    </submittedName>
</protein>
<sequence length="264" mass="26816">MGRDAPALQQAAVAHLPQGELAGGGAGDEPLTVVGKTRRGVDLEAVIELQPAQLLAGCQIPDAGLTAVGGEGEPSARVEPGQHHPAGVVEAPHHLARACIPQVGAIVVAAGEGVTAVGGEIHRVDLLGVAEKLQPAAGAGIDHFRLVVFPADQHLVTVGRQGDVPQPGFRKRIVALRLVILQAPDPEAVGGGRHGVAVVRRETGDDDEVVRIVGLAPAPALLALFQVPHHSALAQAGDDGLLAVAGQIGAQQSLAGEGQLSVRR</sequence>
<organism evidence="1">
    <name type="scientific">Aeromonas hydrophila</name>
    <dbReference type="NCBI Taxonomy" id="644"/>
    <lineage>
        <taxon>Bacteria</taxon>
        <taxon>Pseudomonadati</taxon>
        <taxon>Pseudomonadota</taxon>
        <taxon>Gammaproteobacteria</taxon>
        <taxon>Aeromonadales</taxon>
        <taxon>Aeromonadaceae</taxon>
        <taxon>Aeromonas</taxon>
    </lineage>
</organism>
<reference evidence="1" key="2">
    <citation type="journal article" date="1997" name="J. Bacteriol.">
        <title>Cloning and characterization of two immunophilin-like genes, ilpA and fkpA, on a single 3.9-kilobase fragment of Aeromonas hydrophila genomic DNA.</title>
        <authorList>
            <person name="Wong C.Y.F."/>
            <person name="Heuzenroeder M.W."/>
            <person name="Quinn D.M."/>
            <person name="Flower R.L.P."/>
        </authorList>
    </citation>
    <scope>NUCLEOTIDE SEQUENCE</scope>
    <source>
        <strain evidence="1">A6</strain>
    </source>
</reference>
<evidence type="ECO:0000313" key="1">
    <source>
        <dbReference type="EMBL" id="AAC45361.1"/>
    </source>
</evidence>
<accession>O07048</accession>
<proteinExistence type="predicted"/>
<dbReference type="EMBL" id="U56832">
    <property type="protein sequence ID" value="AAC45361.1"/>
    <property type="molecule type" value="Genomic_DNA"/>
</dbReference>